<dbReference type="EMBL" id="AZDV01000005">
    <property type="protein sequence ID" value="KRK95833.1"/>
    <property type="molecule type" value="Genomic_DNA"/>
</dbReference>
<accession>A0A0R1LSQ8</accession>
<protein>
    <submittedName>
        <fullName evidence="9">MFS family major facilitator transporter</fullName>
    </submittedName>
</protein>
<dbReference type="PANTHER" id="PTHR23514">
    <property type="entry name" value="BYPASS OF STOP CODON PROTEIN 6"/>
    <property type="match status" value="1"/>
</dbReference>
<dbReference type="InterPro" id="IPR011701">
    <property type="entry name" value="MFS"/>
</dbReference>
<reference evidence="9 10" key="1">
    <citation type="journal article" date="2015" name="Genome Announc.">
        <title>Expanding the biotechnology potential of lactobacilli through comparative genomics of 213 strains and associated genera.</title>
        <authorList>
            <person name="Sun Z."/>
            <person name="Harris H.M."/>
            <person name="McCann A."/>
            <person name="Guo C."/>
            <person name="Argimon S."/>
            <person name="Zhang W."/>
            <person name="Yang X."/>
            <person name="Jeffery I.B."/>
            <person name="Cooney J.C."/>
            <person name="Kagawa T.F."/>
            <person name="Liu W."/>
            <person name="Song Y."/>
            <person name="Salvetti E."/>
            <person name="Wrobel A."/>
            <person name="Rasinkangas P."/>
            <person name="Parkhill J."/>
            <person name="Rea M.C."/>
            <person name="O'Sullivan O."/>
            <person name="Ritari J."/>
            <person name="Douillard F.P."/>
            <person name="Paul Ross R."/>
            <person name="Yang R."/>
            <person name="Briner A.E."/>
            <person name="Felis G.E."/>
            <person name="de Vos W.M."/>
            <person name="Barrangou R."/>
            <person name="Klaenhammer T.R."/>
            <person name="Caufield P.W."/>
            <person name="Cui Y."/>
            <person name="Zhang H."/>
            <person name="O'Toole P.W."/>
        </authorList>
    </citation>
    <scope>NUCLEOTIDE SEQUENCE [LARGE SCALE GENOMIC DNA]</scope>
    <source>
        <strain evidence="9 10">DSM 19394</strain>
    </source>
</reference>
<feature type="transmembrane region" description="Helical" evidence="7">
    <location>
        <begin position="20"/>
        <end position="39"/>
    </location>
</feature>
<dbReference type="InterPro" id="IPR036259">
    <property type="entry name" value="MFS_trans_sf"/>
</dbReference>
<dbReference type="OrthoDB" id="7066727at2"/>
<evidence type="ECO:0000313" key="10">
    <source>
        <dbReference type="Proteomes" id="UP000051955"/>
    </source>
</evidence>
<evidence type="ECO:0000256" key="6">
    <source>
        <dbReference type="ARBA" id="ARBA00023136"/>
    </source>
</evidence>
<evidence type="ECO:0000313" key="9">
    <source>
        <dbReference type="EMBL" id="KRK95833.1"/>
    </source>
</evidence>
<evidence type="ECO:0000256" key="5">
    <source>
        <dbReference type="ARBA" id="ARBA00022989"/>
    </source>
</evidence>
<dbReference type="SUPFAM" id="SSF103473">
    <property type="entry name" value="MFS general substrate transporter"/>
    <property type="match status" value="1"/>
</dbReference>
<dbReference type="GO" id="GO:0022857">
    <property type="term" value="F:transmembrane transporter activity"/>
    <property type="evidence" value="ECO:0007669"/>
    <property type="project" value="InterPro"/>
</dbReference>
<name>A0A0R1LSQ8_9LACO</name>
<dbReference type="Gene3D" id="1.20.1250.20">
    <property type="entry name" value="MFS general substrate transporter like domains"/>
    <property type="match status" value="2"/>
</dbReference>
<proteinExistence type="inferred from homology"/>
<dbReference type="Proteomes" id="UP000051955">
    <property type="component" value="Unassembled WGS sequence"/>
</dbReference>
<keyword evidence="4 7" id="KW-0812">Transmembrane</keyword>
<comment type="caution">
    <text evidence="9">The sequence shown here is derived from an EMBL/GenBank/DDBJ whole genome shotgun (WGS) entry which is preliminary data.</text>
</comment>
<evidence type="ECO:0000256" key="1">
    <source>
        <dbReference type="ARBA" id="ARBA00004651"/>
    </source>
</evidence>
<evidence type="ECO:0000256" key="4">
    <source>
        <dbReference type="ARBA" id="ARBA00022692"/>
    </source>
</evidence>
<feature type="domain" description="Major facilitator superfamily (MFS) profile" evidence="8">
    <location>
        <begin position="18"/>
        <end position="407"/>
    </location>
</feature>
<feature type="transmembrane region" description="Helical" evidence="7">
    <location>
        <begin position="352"/>
        <end position="373"/>
    </location>
</feature>
<organism evidence="9 10">
    <name type="scientific">Levilactobacillus acidifarinae DSM 19394 = JCM 15949</name>
    <dbReference type="NCBI Taxonomy" id="1423715"/>
    <lineage>
        <taxon>Bacteria</taxon>
        <taxon>Bacillati</taxon>
        <taxon>Bacillota</taxon>
        <taxon>Bacilli</taxon>
        <taxon>Lactobacillales</taxon>
        <taxon>Lactobacillaceae</taxon>
        <taxon>Levilactobacillus</taxon>
    </lineage>
</organism>
<feature type="transmembrane region" description="Helical" evidence="7">
    <location>
        <begin position="385"/>
        <end position="404"/>
    </location>
</feature>
<keyword evidence="5 7" id="KW-1133">Transmembrane helix</keyword>
<keyword evidence="10" id="KW-1185">Reference proteome</keyword>
<evidence type="ECO:0000256" key="7">
    <source>
        <dbReference type="SAM" id="Phobius"/>
    </source>
</evidence>
<dbReference type="RefSeq" id="WP_057801014.1">
    <property type="nucleotide sequence ID" value="NZ_AZDV01000005.1"/>
</dbReference>
<sequence>MEAKEQNVVEAKRGHASLATAIYINYAILSIAQILISQYSSRFQAMWSTDLRGISTVISMMGIGRIITILFAGDFSDRFGRKPVLITGMVANFVFLVGLIFSTNMLMAAIFSLFLGFANSFDDAAAYPALSEAFPTKSASMSSLVKAAMSLAQFVLPFVVATIPNATVTLVILSVIILIDVVMIFVSKFAPQNTNEAPTEEASSDAATAEATTQTTGVHLPKMKIDGISLIALGFTISFTFYVYTQYIPNFGSSVLGLSEVAAKSLMSWYAIFSLISVFITTVLVTKLKPIFLVILYPLISVVFLVLMVMFPSVIMAKVTSAVIGFFAAGGVWQLGLAVLTQYFPQKKGKVTGYYSFAAAMTYFVGPFVSSFIINSTASSVLEVFWIDIAVTVVGVLLATFVQLRNQKYKFN</sequence>
<dbReference type="PATRIC" id="fig|1423715.3.peg.2364"/>
<comment type="subcellular location">
    <subcellularLocation>
        <location evidence="1">Cell membrane</location>
        <topology evidence="1">Multi-pass membrane protein</topology>
    </subcellularLocation>
</comment>
<comment type="similarity">
    <text evidence="2">Belongs to the major facilitator superfamily.</text>
</comment>
<dbReference type="STRING" id="1423715.FD25_GL002289"/>
<dbReference type="PROSITE" id="PS50850">
    <property type="entry name" value="MFS"/>
    <property type="match status" value="1"/>
</dbReference>
<gene>
    <name evidence="9" type="ORF">FD25_GL002289</name>
</gene>
<evidence type="ECO:0000259" key="8">
    <source>
        <dbReference type="PROSITE" id="PS50850"/>
    </source>
</evidence>
<feature type="transmembrane region" description="Helical" evidence="7">
    <location>
        <begin position="228"/>
        <end position="247"/>
    </location>
</feature>
<feature type="transmembrane region" description="Helical" evidence="7">
    <location>
        <begin position="93"/>
        <end position="118"/>
    </location>
</feature>
<dbReference type="InterPro" id="IPR051788">
    <property type="entry name" value="MFS_Transporter"/>
</dbReference>
<evidence type="ECO:0000256" key="3">
    <source>
        <dbReference type="ARBA" id="ARBA00022448"/>
    </source>
</evidence>
<dbReference type="PROSITE" id="PS00216">
    <property type="entry name" value="SUGAR_TRANSPORT_1"/>
    <property type="match status" value="1"/>
</dbReference>
<dbReference type="Pfam" id="PF07690">
    <property type="entry name" value="MFS_1"/>
    <property type="match status" value="1"/>
</dbReference>
<dbReference type="GO" id="GO:0005886">
    <property type="term" value="C:plasma membrane"/>
    <property type="evidence" value="ECO:0007669"/>
    <property type="project" value="UniProtKB-SubCell"/>
</dbReference>
<keyword evidence="6 7" id="KW-0472">Membrane</keyword>
<keyword evidence="3" id="KW-0813">Transport</keyword>
<dbReference type="AlphaFoldDB" id="A0A0R1LSQ8"/>
<feature type="transmembrane region" description="Helical" evidence="7">
    <location>
        <begin position="267"/>
        <end position="285"/>
    </location>
</feature>
<feature type="transmembrane region" description="Helical" evidence="7">
    <location>
        <begin position="166"/>
        <end position="186"/>
    </location>
</feature>
<dbReference type="InterPro" id="IPR020846">
    <property type="entry name" value="MFS_dom"/>
</dbReference>
<feature type="transmembrane region" description="Helical" evidence="7">
    <location>
        <begin position="51"/>
        <end position="73"/>
    </location>
</feature>
<evidence type="ECO:0000256" key="2">
    <source>
        <dbReference type="ARBA" id="ARBA00008335"/>
    </source>
</evidence>
<dbReference type="PANTHER" id="PTHR23514:SF3">
    <property type="entry name" value="BYPASS OF STOP CODON PROTEIN 6"/>
    <property type="match status" value="1"/>
</dbReference>
<feature type="transmembrane region" description="Helical" evidence="7">
    <location>
        <begin position="321"/>
        <end position="340"/>
    </location>
</feature>
<dbReference type="InterPro" id="IPR005829">
    <property type="entry name" value="Sugar_transporter_CS"/>
</dbReference>
<feature type="transmembrane region" description="Helical" evidence="7">
    <location>
        <begin position="292"/>
        <end position="315"/>
    </location>
</feature>